<dbReference type="InterPro" id="IPR018000">
    <property type="entry name" value="Neurotransmitter_ion_chnl_CS"/>
</dbReference>
<dbReference type="InterPro" id="IPR006201">
    <property type="entry name" value="Neur_channel"/>
</dbReference>
<feature type="signal peptide" evidence="13">
    <location>
        <begin position="1"/>
        <end position="15"/>
    </location>
</feature>
<evidence type="ECO:0000256" key="4">
    <source>
        <dbReference type="ARBA" id="ARBA00022475"/>
    </source>
</evidence>
<sequence>MMFSLLVLTYSIAGAAEIPGYEKLLDEQRIIKELVENPESNYDWRVRPRGSLQPPPDEEDPTGPVLVTVNMYLRSISKVDDVNMEYSLHFTFREEWVDERLFFVSDRLSHIVLSPGQKIWMPDTFFQNEKEGKKHDIDTPNVLIRVFNGTGRILYSTRLTLTLSCPMRLSNYPLDVQECKIDFASYAYTTDDIGVYSCLSTILELKREFSYYLLQLYIPSFMLVAVSWVSFWLDKDSVPARVTLGVTTLLTMTTQASGVNANLPPVSYTKAIDIWIGVCLAFIFGALLEFALVNWAARKDLCQNRGRRSSNFFHRLTGADYELPAHVVCSSAPQSLLVARHVAPEIPRKQPAHRPHLQGTIPRIFHHFQPFGMGTKLSVSLEGALSPETAPRTDRPPTFDPQAGFERPRKERVMKATWEEMEQFRLKPGQRDYCAHHLIDLMKCQTKNAPFAGHACDDQRGAWDKCEYEDHLMRIKEYERER</sequence>
<dbReference type="CDD" id="cd19049">
    <property type="entry name" value="LGIC_TM_anion"/>
    <property type="match status" value="1"/>
</dbReference>
<keyword evidence="5 11" id="KW-0812">Transmembrane</keyword>
<evidence type="ECO:0000256" key="8">
    <source>
        <dbReference type="ARBA" id="ARBA00023065"/>
    </source>
</evidence>
<dbReference type="GO" id="GO:0005230">
    <property type="term" value="F:extracellular ligand-gated monoatomic ion channel activity"/>
    <property type="evidence" value="ECO:0007669"/>
    <property type="project" value="InterPro"/>
</dbReference>
<dbReference type="Pfam" id="PF02931">
    <property type="entry name" value="Neur_chan_LBD"/>
    <property type="match status" value="1"/>
</dbReference>
<keyword evidence="9 11" id="KW-0472">Membrane</keyword>
<dbReference type="PANTHER" id="PTHR18945">
    <property type="entry name" value="NEUROTRANSMITTER GATED ION CHANNEL"/>
    <property type="match status" value="1"/>
</dbReference>
<gene>
    <name evidence="16" type="ORF">MSPICULIGERA_LOCUS1752</name>
</gene>
<evidence type="ECO:0000313" key="17">
    <source>
        <dbReference type="Proteomes" id="UP001177023"/>
    </source>
</evidence>
<keyword evidence="10 11" id="KW-0407">Ion channel</keyword>
<evidence type="ECO:0008006" key="18">
    <source>
        <dbReference type="Google" id="ProtNLM"/>
    </source>
</evidence>
<dbReference type="InterPro" id="IPR006029">
    <property type="entry name" value="Neurotrans-gated_channel_TM"/>
</dbReference>
<feature type="domain" description="Neurotransmitter-gated ion-channel transmembrane" evidence="15">
    <location>
        <begin position="216"/>
        <end position="311"/>
    </location>
</feature>
<feature type="transmembrane region" description="Helical" evidence="11">
    <location>
        <begin position="274"/>
        <end position="297"/>
    </location>
</feature>
<evidence type="ECO:0000313" key="16">
    <source>
        <dbReference type="EMBL" id="CAJ0561170.1"/>
    </source>
</evidence>
<evidence type="ECO:0000256" key="1">
    <source>
        <dbReference type="ARBA" id="ARBA00004141"/>
    </source>
</evidence>
<evidence type="ECO:0000256" key="12">
    <source>
        <dbReference type="SAM" id="MobiDB-lite"/>
    </source>
</evidence>
<comment type="similarity">
    <text evidence="11">Belongs to the ligand-gated ion channel (TC 1.A.9) family.</text>
</comment>
<keyword evidence="3 11" id="KW-0813">Transport</keyword>
<dbReference type="PRINTS" id="PR00252">
    <property type="entry name" value="NRIONCHANNEL"/>
</dbReference>
<evidence type="ECO:0000256" key="13">
    <source>
        <dbReference type="SAM" id="SignalP"/>
    </source>
</evidence>
<dbReference type="GO" id="GO:0005739">
    <property type="term" value="C:mitochondrion"/>
    <property type="evidence" value="ECO:0007669"/>
    <property type="project" value="InterPro"/>
</dbReference>
<dbReference type="GO" id="GO:0004888">
    <property type="term" value="F:transmembrane signaling receptor activity"/>
    <property type="evidence" value="ECO:0007669"/>
    <property type="project" value="InterPro"/>
</dbReference>
<feature type="non-terminal residue" evidence="16">
    <location>
        <position position="1"/>
    </location>
</feature>
<feature type="transmembrane region" description="Helical" evidence="11">
    <location>
        <begin position="209"/>
        <end position="231"/>
    </location>
</feature>
<dbReference type="InterPro" id="IPR008698">
    <property type="entry name" value="NDUB7"/>
</dbReference>
<dbReference type="PRINTS" id="PR00253">
    <property type="entry name" value="GABAARECEPTR"/>
</dbReference>
<feature type="transmembrane region" description="Helical" evidence="11">
    <location>
        <begin position="238"/>
        <end position="254"/>
    </location>
</feature>
<dbReference type="Gene3D" id="2.70.170.10">
    <property type="entry name" value="Neurotransmitter-gated ion-channel ligand-binding domain"/>
    <property type="match status" value="1"/>
</dbReference>
<evidence type="ECO:0000259" key="15">
    <source>
        <dbReference type="Pfam" id="PF02932"/>
    </source>
</evidence>
<reference evidence="16" key="1">
    <citation type="submission" date="2023-06" db="EMBL/GenBank/DDBJ databases">
        <authorList>
            <person name="Delattre M."/>
        </authorList>
    </citation>
    <scope>NUCLEOTIDE SEQUENCE</scope>
    <source>
        <strain evidence="16">AF72</strain>
    </source>
</reference>
<evidence type="ECO:0000256" key="10">
    <source>
        <dbReference type="ARBA" id="ARBA00023303"/>
    </source>
</evidence>
<dbReference type="SUPFAM" id="SSF90112">
    <property type="entry name" value="Neurotransmitter-gated ion-channel transmembrane pore"/>
    <property type="match status" value="1"/>
</dbReference>
<dbReference type="AlphaFoldDB" id="A0AA36C629"/>
<keyword evidence="4" id="KW-1003">Cell membrane</keyword>
<dbReference type="Pfam" id="PF02932">
    <property type="entry name" value="Neur_chan_memb"/>
    <property type="match status" value="1"/>
</dbReference>
<dbReference type="InterPro" id="IPR038050">
    <property type="entry name" value="Neuro_actylchol_rec"/>
</dbReference>
<feature type="region of interest" description="Disordered" evidence="12">
    <location>
        <begin position="382"/>
        <end position="409"/>
    </location>
</feature>
<dbReference type="SUPFAM" id="SSF63712">
    <property type="entry name" value="Nicotinic receptor ligand binding domain-like"/>
    <property type="match status" value="1"/>
</dbReference>
<evidence type="ECO:0000256" key="7">
    <source>
        <dbReference type="ARBA" id="ARBA00022989"/>
    </source>
</evidence>
<dbReference type="CDD" id="cd18993">
    <property type="entry name" value="LGIC_ECD_GluCl"/>
    <property type="match status" value="1"/>
</dbReference>
<comment type="caution">
    <text evidence="11">Lacks conserved residue(s) required for the propagation of feature annotation.</text>
</comment>
<organism evidence="16 17">
    <name type="scientific">Mesorhabditis spiculigera</name>
    <dbReference type="NCBI Taxonomy" id="96644"/>
    <lineage>
        <taxon>Eukaryota</taxon>
        <taxon>Metazoa</taxon>
        <taxon>Ecdysozoa</taxon>
        <taxon>Nematoda</taxon>
        <taxon>Chromadorea</taxon>
        <taxon>Rhabditida</taxon>
        <taxon>Rhabditina</taxon>
        <taxon>Rhabditomorpha</taxon>
        <taxon>Rhabditoidea</taxon>
        <taxon>Rhabditidae</taxon>
        <taxon>Mesorhabditinae</taxon>
        <taxon>Mesorhabditis</taxon>
    </lineage>
</organism>
<dbReference type="InterPro" id="IPR036719">
    <property type="entry name" value="Neuro-gated_channel_TM_sf"/>
</dbReference>
<evidence type="ECO:0000256" key="6">
    <source>
        <dbReference type="ARBA" id="ARBA00022729"/>
    </source>
</evidence>
<evidence type="ECO:0000256" key="9">
    <source>
        <dbReference type="ARBA" id="ARBA00023136"/>
    </source>
</evidence>
<dbReference type="Proteomes" id="UP001177023">
    <property type="component" value="Unassembled WGS sequence"/>
</dbReference>
<protein>
    <recommendedName>
        <fullName evidence="18">NADH dehydrogenase [ubiquinone] 1 beta subcomplex subunit 7</fullName>
    </recommendedName>
</protein>
<keyword evidence="17" id="KW-1185">Reference proteome</keyword>
<evidence type="ECO:0000256" key="11">
    <source>
        <dbReference type="RuleBase" id="RU000687"/>
    </source>
</evidence>
<dbReference type="InterPro" id="IPR006028">
    <property type="entry name" value="GABAA/Glycine_rcpt"/>
</dbReference>
<keyword evidence="8 11" id="KW-0406">Ion transport</keyword>
<dbReference type="Gene3D" id="1.20.58.390">
    <property type="entry name" value="Neurotransmitter-gated ion-channel transmembrane domain"/>
    <property type="match status" value="1"/>
</dbReference>
<dbReference type="PROSITE" id="PS51808">
    <property type="entry name" value="CHCH"/>
    <property type="match status" value="1"/>
</dbReference>
<dbReference type="InterPro" id="IPR006202">
    <property type="entry name" value="Neur_chan_lig-bd"/>
</dbReference>
<keyword evidence="6 13" id="KW-0732">Signal</keyword>
<dbReference type="EMBL" id="CATQJA010000535">
    <property type="protein sequence ID" value="CAJ0561170.1"/>
    <property type="molecule type" value="Genomic_DNA"/>
</dbReference>
<keyword evidence="7 11" id="KW-1133">Transmembrane helix</keyword>
<evidence type="ECO:0000256" key="3">
    <source>
        <dbReference type="ARBA" id="ARBA00022448"/>
    </source>
</evidence>
<name>A0AA36C629_9BILA</name>
<dbReference type="GO" id="GO:0005886">
    <property type="term" value="C:plasma membrane"/>
    <property type="evidence" value="ECO:0007669"/>
    <property type="project" value="UniProtKB-SubCell"/>
</dbReference>
<dbReference type="Pfam" id="PF05676">
    <property type="entry name" value="NDUF_B7"/>
    <property type="match status" value="1"/>
</dbReference>
<dbReference type="PROSITE" id="PS00236">
    <property type="entry name" value="NEUROTR_ION_CHANNEL"/>
    <property type="match status" value="1"/>
</dbReference>
<accession>A0AA36C629</accession>
<comment type="caution">
    <text evidence="16">The sequence shown here is derived from an EMBL/GenBank/DDBJ whole genome shotgun (WGS) entry which is preliminary data.</text>
</comment>
<evidence type="ECO:0000256" key="2">
    <source>
        <dbReference type="ARBA" id="ARBA00004236"/>
    </source>
</evidence>
<dbReference type="InterPro" id="IPR036734">
    <property type="entry name" value="Neur_chan_lig-bd_sf"/>
</dbReference>
<feature type="domain" description="Neurotransmitter-gated ion-channel ligand-binding" evidence="14">
    <location>
        <begin position="28"/>
        <end position="195"/>
    </location>
</feature>
<proteinExistence type="inferred from homology"/>
<evidence type="ECO:0000259" key="14">
    <source>
        <dbReference type="Pfam" id="PF02931"/>
    </source>
</evidence>
<feature type="chain" id="PRO_5041205526" description="NADH dehydrogenase [ubiquinone] 1 beta subcomplex subunit 7" evidence="13">
    <location>
        <begin position="16"/>
        <end position="482"/>
    </location>
</feature>
<evidence type="ECO:0000256" key="5">
    <source>
        <dbReference type="ARBA" id="ARBA00022692"/>
    </source>
</evidence>
<comment type="subcellular location">
    <subcellularLocation>
        <location evidence="2">Cell membrane</location>
    </subcellularLocation>
    <subcellularLocation>
        <location evidence="1">Membrane</location>
        <topology evidence="1">Multi-pass membrane protein</topology>
    </subcellularLocation>
</comment>